<evidence type="ECO:0000256" key="1">
    <source>
        <dbReference type="SAM" id="MobiDB-lite"/>
    </source>
</evidence>
<dbReference type="RefSeq" id="WP_344221969.1">
    <property type="nucleotide sequence ID" value="NZ_BAAAOS010000064.1"/>
</dbReference>
<evidence type="ECO:0000259" key="2">
    <source>
        <dbReference type="Pfam" id="PF20680"/>
    </source>
</evidence>
<dbReference type="EMBL" id="BAAAOS010000064">
    <property type="protein sequence ID" value="GAA1613743.1"/>
    <property type="molecule type" value="Genomic_DNA"/>
</dbReference>
<evidence type="ECO:0000313" key="4">
    <source>
        <dbReference type="Proteomes" id="UP001500393"/>
    </source>
</evidence>
<name>A0ABN2EPL5_9ACTN</name>
<sequence length="226" mass="24787">MSTFEDLGSLLLVRGADELDHAGGTLYVHLHRVAKRLRALGASETLVLAGLAHAAYGTDGFPTHLFDWQQERPVLEAVIGPEAELLVYRYGSCDRETTWRDLAEHNTVTDRFTGTSEELNAEELRDFVDLTIVNELDVLDHAPKLEPKLRPFLQEQVPPLAVPGFPRSPGRRQPNPRPGQLTPHLAALTRHPASPPGTAPPGQTRELARMPGPETSARQPRGAPAT</sequence>
<organism evidence="3 4">
    <name type="scientific">Kribbella sancticallisti</name>
    <dbReference type="NCBI Taxonomy" id="460087"/>
    <lineage>
        <taxon>Bacteria</taxon>
        <taxon>Bacillati</taxon>
        <taxon>Actinomycetota</taxon>
        <taxon>Actinomycetes</taxon>
        <taxon>Propionibacteriales</taxon>
        <taxon>Kribbellaceae</taxon>
        <taxon>Kribbella</taxon>
    </lineage>
</organism>
<protein>
    <recommendedName>
        <fullName evidence="2">DUF6817 domain-containing protein</fullName>
    </recommendedName>
</protein>
<accession>A0ABN2EPL5</accession>
<dbReference type="Pfam" id="PF20680">
    <property type="entry name" value="DUF6817"/>
    <property type="match status" value="1"/>
</dbReference>
<feature type="region of interest" description="Disordered" evidence="1">
    <location>
        <begin position="159"/>
        <end position="226"/>
    </location>
</feature>
<keyword evidence="4" id="KW-1185">Reference proteome</keyword>
<dbReference type="Proteomes" id="UP001500393">
    <property type="component" value="Unassembled WGS sequence"/>
</dbReference>
<evidence type="ECO:0000313" key="3">
    <source>
        <dbReference type="EMBL" id="GAA1613743.1"/>
    </source>
</evidence>
<comment type="caution">
    <text evidence="3">The sequence shown here is derived from an EMBL/GenBank/DDBJ whole genome shotgun (WGS) entry which is preliminary data.</text>
</comment>
<proteinExistence type="predicted"/>
<feature type="domain" description="DUF6817" evidence="2">
    <location>
        <begin position="11"/>
        <end position="95"/>
    </location>
</feature>
<reference evidence="3 4" key="1">
    <citation type="journal article" date="2019" name="Int. J. Syst. Evol. Microbiol.">
        <title>The Global Catalogue of Microorganisms (GCM) 10K type strain sequencing project: providing services to taxonomists for standard genome sequencing and annotation.</title>
        <authorList>
            <consortium name="The Broad Institute Genomics Platform"/>
            <consortium name="The Broad Institute Genome Sequencing Center for Infectious Disease"/>
            <person name="Wu L."/>
            <person name="Ma J."/>
        </authorList>
    </citation>
    <scope>NUCLEOTIDE SEQUENCE [LARGE SCALE GENOMIC DNA]</scope>
    <source>
        <strain evidence="3 4">JCM 14969</strain>
    </source>
</reference>
<gene>
    <name evidence="3" type="ORF">GCM10009789_79900</name>
</gene>
<dbReference type="InterPro" id="IPR049202">
    <property type="entry name" value="DUF6817"/>
</dbReference>